<dbReference type="SMR" id="A2G6F3"/>
<dbReference type="PROSITE" id="PS00107">
    <property type="entry name" value="PROTEIN_KINASE_ATP"/>
    <property type="match status" value="1"/>
</dbReference>
<dbReference type="KEGG" id="tva:4744913"/>
<dbReference type="GO" id="GO:0004674">
    <property type="term" value="F:protein serine/threonine kinase activity"/>
    <property type="evidence" value="ECO:0000318"/>
    <property type="project" value="GO_Central"/>
</dbReference>
<organism evidence="8 9">
    <name type="scientific">Trichomonas vaginalis (strain ATCC PRA-98 / G3)</name>
    <dbReference type="NCBI Taxonomy" id="412133"/>
    <lineage>
        <taxon>Eukaryota</taxon>
        <taxon>Metamonada</taxon>
        <taxon>Parabasalia</taxon>
        <taxon>Trichomonadida</taxon>
        <taxon>Trichomonadidae</taxon>
        <taxon>Trichomonas</taxon>
    </lineage>
</organism>
<dbReference type="PROSITE" id="PS50011">
    <property type="entry name" value="PROTEIN_KINASE_DOM"/>
    <property type="match status" value="1"/>
</dbReference>
<gene>
    <name evidence="8" type="ORF">TVAG_285710</name>
</gene>
<dbReference type="Pfam" id="PF00069">
    <property type="entry name" value="Pkinase"/>
    <property type="match status" value="1"/>
</dbReference>
<reference evidence="8" key="1">
    <citation type="submission" date="2006-10" db="EMBL/GenBank/DDBJ databases">
        <authorList>
            <person name="Amadeo P."/>
            <person name="Zhao Q."/>
            <person name="Wortman J."/>
            <person name="Fraser-Liggett C."/>
            <person name="Carlton J."/>
        </authorList>
    </citation>
    <scope>NUCLEOTIDE SEQUENCE</scope>
    <source>
        <strain evidence="8">G3</strain>
    </source>
</reference>
<dbReference type="InterPro" id="IPR011009">
    <property type="entry name" value="Kinase-like_dom_sf"/>
</dbReference>
<dbReference type="Gene3D" id="3.30.200.20">
    <property type="entry name" value="Phosphorylase Kinase, domain 1"/>
    <property type="match status" value="1"/>
</dbReference>
<accession>A2G6F3</accession>
<dbReference type="GO" id="GO:0005524">
    <property type="term" value="F:ATP binding"/>
    <property type="evidence" value="ECO:0007669"/>
    <property type="project" value="UniProtKB-UniRule"/>
</dbReference>
<keyword evidence="5 6" id="KW-0067">ATP-binding</keyword>
<evidence type="ECO:0000256" key="3">
    <source>
        <dbReference type="ARBA" id="ARBA00022741"/>
    </source>
</evidence>
<dbReference type="InterPro" id="IPR017441">
    <property type="entry name" value="Protein_kinase_ATP_BS"/>
</dbReference>
<evidence type="ECO:0000313" key="9">
    <source>
        <dbReference type="Proteomes" id="UP000001542"/>
    </source>
</evidence>
<feature type="domain" description="Protein kinase" evidence="7">
    <location>
        <begin position="6"/>
        <end position="306"/>
    </location>
</feature>
<keyword evidence="9" id="KW-1185">Reference proteome</keyword>
<evidence type="ECO:0000256" key="6">
    <source>
        <dbReference type="PROSITE-ProRule" id="PRU10141"/>
    </source>
</evidence>
<dbReference type="GO" id="GO:0005634">
    <property type="term" value="C:nucleus"/>
    <property type="evidence" value="ECO:0000318"/>
    <property type="project" value="GO_Central"/>
</dbReference>
<dbReference type="PANTHER" id="PTHR24056:SF495">
    <property type="entry name" value="CYCLIN-DEPENDENT KINASE 8-RELATED"/>
    <property type="match status" value="1"/>
</dbReference>
<keyword evidence="2" id="KW-0808">Transferase</keyword>
<keyword evidence="1" id="KW-0723">Serine/threonine-protein kinase</keyword>
<dbReference type="InterPro" id="IPR008266">
    <property type="entry name" value="Tyr_kinase_AS"/>
</dbReference>
<dbReference type="EMBL" id="DS114481">
    <property type="protein sequence ID" value="EAX87264.1"/>
    <property type="molecule type" value="Genomic_DNA"/>
</dbReference>
<proteinExistence type="predicted"/>
<evidence type="ECO:0000313" key="8">
    <source>
        <dbReference type="EMBL" id="EAX87264.1"/>
    </source>
</evidence>
<keyword evidence="4 8" id="KW-0418">Kinase</keyword>
<keyword evidence="3 6" id="KW-0547">Nucleotide-binding</keyword>
<protein>
    <submittedName>
        <fullName evidence="8">CMGC family protein kinase</fullName>
    </submittedName>
</protein>
<dbReference type="FunFam" id="3.30.200.20:FF:001255">
    <property type="entry name" value="CMGC family protein kinase"/>
    <property type="match status" value="1"/>
</dbReference>
<dbReference type="InParanoid" id="A2G6F3"/>
<evidence type="ECO:0000256" key="4">
    <source>
        <dbReference type="ARBA" id="ARBA00022777"/>
    </source>
</evidence>
<evidence type="ECO:0000259" key="7">
    <source>
        <dbReference type="PROSITE" id="PS50011"/>
    </source>
</evidence>
<dbReference type="VEuPathDB" id="TrichDB:TVAGG3_0954220"/>
<dbReference type="InterPro" id="IPR000719">
    <property type="entry name" value="Prot_kinase_dom"/>
</dbReference>
<dbReference type="FunFam" id="1.10.510.10:FF:000785">
    <property type="entry name" value="CMGC/CDK/CDK8 protein kinase"/>
    <property type="match status" value="1"/>
</dbReference>
<dbReference type="SUPFAM" id="SSF56112">
    <property type="entry name" value="Protein kinase-like (PK-like)"/>
    <property type="match status" value="1"/>
</dbReference>
<sequence>MNVRNLKSEKLVGSGTYGEAYRFIDEKGDAISVKKSKPIQPEKPIPSVIIREICLLSEPKYIHIIHAQKVSIQGINSNYSIHFNYEFGAIDVYKLQTKYLNRSPSEIVAKSILFQLLLALNHLHSHGIIHCDLTPSNLIIMPKAYERPGILKLIDFGLSRTAEWKNQEENTFVVTIWYRSPELLLDDKHYTTAVDMWAAGCIFAELLTGEILFRSKAKNENSNEFCDVQMESILRVMGNFRPSDLPQYQSNFLIPFQQLNYRPFQSTFDMKFSNIDQTAKDLLRSMLTLNPANRISAHDALRHPYFNKLPVPVMNITNLFPDSKWAEIESSIWES</sequence>
<feature type="binding site" evidence="6">
    <location>
        <position position="35"/>
    </location>
    <ligand>
        <name>ATP</name>
        <dbReference type="ChEBI" id="CHEBI:30616"/>
    </ligand>
</feature>
<dbReference type="Gene3D" id="1.10.510.10">
    <property type="entry name" value="Transferase(Phosphotransferase) domain 1"/>
    <property type="match status" value="1"/>
</dbReference>
<dbReference type="GO" id="GO:0016592">
    <property type="term" value="C:mediator complex"/>
    <property type="evidence" value="ECO:0000318"/>
    <property type="project" value="GO_Central"/>
</dbReference>
<dbReference type="VEuPathDB" id="TrichDB:TVAG_285710"/>
<name>A2G6F3_TRIV3</name>
<evidence type="ECO:0000256" key="5">
    <source>
        <dbReference type="ARBA" id="ARBA00022840"/>
    </source>
</evidence>
<dbReference type="STRING" id="5722.A2G6F3"/>
<evidence type="ECO:0000256" key="1">
    <source>
        <dbReference type="ARBA" id="ARBA00022527"/>
    </source>
</evidence>
<dbReference type="Proteomes" id="UP000001542">
    <property type="component" value="Unassembled WGS sequence"/>
</dbReference>
<dbReference type="AlphaFoldDB" id="A2G6F3"/>
<dbReference type="PROSITE" id="PS00109">
    <property type="entry name" value="PROTEIN_KINASE_TYR"/>
    <property type="match status" value="1"/>
</dbReference>
<dbReference type="PANTHER" id="PTHR24056">
    <property type="entry name" value="CELL DIVISION PROTEIN KINASE"/>
    <property type="match status" value="1"/>
</dbReference>
<evidence type="ECO:0000256" key="2">
    <source>
        <dbReference type="ARBA" id="ARBA00022679"/>
    </source>
</evidence>
<dbReference type="SMART" id="SM00220">
    <property type="entry name" value="S_TKc"/>
    <property type="match status" value="1"/>
</dbReference>
<dbReference type="OrthoDB" id="6284126at2759"/>
<reference evidence="8" key="2">
    <citation type="journal article" date="2007" name="Science">
        <title>Draft genome sequence of the sexually transmitted pathogen Trichomonas vaginalis.</title>
        <authorList>
            <person name="Carlton J.M."/>
            <person name="Hirt R.P."/>
            <person name="Silva J.C."/>
            <person name="Delcher A.L."/>
            <person name="Schatz M."/>
            <person name="Zhao Q."/>
            <person name="Wortman J.R."/>
            <person name="Bidwell S.L."/>
            <person name="Alsmark U.C.M."/>
            <person name="Besteiro S."/>
            <person name="Sicheritz-Ponten T."/>
            <person name="Noel C.J."/>
            <person name="Dacks J.B."/>
            <person name="Foster P.G."/>
            <person name="Simillion C."/>
            <person name="Van de Peer Y."/>
            <person name="Miranda-Saavedra D."/>
            <person name="Barton G.J."/>
            <person name="Westrop G.D."/>
            <person name="Mueller S."/>
            <person name="Dessi D."/>
            <person name="Fiori P.L."/>
            <person name="Ren Q."/>
            <person name="Paulsen I."/>
            <person name="Zhang H."/>
            <person name="Bastida-Corcuera F.D."/>
            <person name="Simoes-Barbosa A."/>
            <person name="Brown M.T."/>
            <person name="Hayes R.D."/>
            <person name="Mukherjee M."/>
            <person name="Okumura C.Y."/>
            <person name="Schneider R."/>
            <person name="Smith A.J."/>
            <person name="Vanacova S."/>
            <person name="Villalvazo M."/>
            <person name="Haas B.J."/>
            <person name="Pertea M."/>
            <person name="Feldblyum T.V."/>
            <person name="Utterback T.R."/>
            <person name="Shu C.L."/>
            <person name="Osoegawa K."/>
            <person name="de Jong P.J."/>
            <person name="Hrdy I."/>
            <person name="Horvathova L."/>
            <person name="Zubacova Z."/>
            <person name="Dolezal P."/>
            <person name="Malik S.B."/>
            <person name="Logsdon J.M. Jr."/>
            <person name="Henze K."/>
            <person name="Gupta A."/>
            <person name="Wang C.C."/>
            <person name="Dunne R.L."/>
            <person name="Upcroft J.A."/>
            <person name="Upcroft P."/>
            <person name="White O."/>
            <person name="Salzberg S.L."/>
            <person name="Tang P."/>
            <person name="Chiu C.-H."/>
            <person name="Lee Y.-S."/>
            <person name="Embley T.M."/>
            <person name="Coombs G.H."/>
            <person name="Mottram J.C."/>
            <person name="Tachezy J."/>
            <person name="Fraser-Liggett C.M."/>
            <person name="Johnson P.J."/>
        </authorList>
    </citation>
    <scope>NUCLEOTIDE SEQUENCE [LARGE SCALE GENOMIC DNA]</scope>
    <source>
        <strain evidence="8">G3</strain>
    </source>
</reference>
<dbReference type="InterPro" id="IPR050108">
    <property type="entry name" value="CDK"/>
</dbReference>